<evidence type="ECO:0000313" key="1">
    <source>
        <dbReference type="EMBL" id="CAG8450277.1"/>
    </source>
</evidence>
<dbReference type="AlphaFoldDB" id="A0A9N8VBZ3"/>
<keyword evidence="2" id="KW-1185">Reference proteome</keyword>
<evidence type="ECO:0000313" key="2">
    <source>
        <dbReference type="Proteomes" id="UP000789375"/>
    </source>
</evidence>
<comment type="caution">
    <text evidence="1">The sequence shown here is derived from an EMBL/GenBank/DDBJ whole genome shotgun (WGS) entry which is preliminary data.</text>
</comment>
<proteinExistence type="predicted"/>
<protein>
    <submittedName>
        <fullName evidence="1">11602_t:CDS:1</fullName>
    </submittedName>
</protein>
<accession>A0A9N8VBZ3</accession>
<dbReference type="Proteomes" id="UP000789375">
    <property type="component" value="Unassembled WGS sequence"/>
</dbReference>
<sequence length="105" mass="11912">MAEKLNVKSNSVDQLRDQTGFLLAFQDKTFFTANINFEKSFIVFGISISCRSMTSMSLMLSLDMKESMKNRTVTSNSVSRNYRKLIPSSLRVLRLAIFNISLSLS</sequence>
<name>A0A9N8VBZ3_FUNMO</name>
<dbReference type="EMBL" id="CAJVPP010000168">
    <property type="protein sequence ID" value="CAG8450277.1"/>
    <property type="molecule type" value="Genomic_DNA"/>
</dbReference>
<reference evidence="1" key="1">
    <citation type="submission" date="2021-06" db="EMBL/GenBank/DDBJ databases">
        <authorList>
            <person name="Kallberg Y."/>
            <person name="Tangrot J."/>
            <person name="Rosling A."/>
        </authorList>
    </citation>
    <scope>NUCLEOTIDE SEQUENCE</scope>
    <source>
        <strain evidence="1">87-6 pot B 2015</strain>
    </source>
</reference>
<gene>
    <name evidence="1" type="ORF">FMOSSE_LOCUS1464</name>
</gene>
<organism evidence="1 2">
    <name type="scientific">Funneliformis mosseae</name>
    <name type="common">Endomycorrhizal fungus</name>
    <name type="synonym">Glomus mosseae</name>
    <dbReference type="NCBI Taxonomy" id="27381"/>
    <lineage>
        <taxon>Eukaryota</taxon>
        <taxon>Fungi</taxon>
        <taxon>Fungi incertae sedis</taxon>
        <taxon>Mucoromycota</taxon>
        <taxon>Glomeromycotina</taxon>
        <taxon>Glomeromycetes</taxon>
        <taxon>Glomerales</taxon>
        <taxon>Glomeraceae</taxon>
        <taxon>Funneliformis</taxon>
    </lineage>
</organism>